<keyword evidence="8" id="KW-0496">Mitochondrion</keyword>
<dbReference type="GO" id="GO:0045259">
    <property type="term" value="C:proton-transporting ATP synthase complex"/>
    <property type="evidence" value="ECO:0007669"/>
    <property type="project" value="UniProtKB-KW"/>
</dbReference>
<reference evidence="11" key="1">
    <citation type="submission" date="2013-04" db="EMBL/GenBank/DDBJ databases">
        <authorList>
            <person name="Qu J."/>
            <person name="Murali S.C."/>
            <person name="Bandaranaike D."/>
            <person name="Bellair M."/>
            <person name="Blankenburg K."/>
            <person name="Chao H."/>
            <person name="Dinh H."/>
            <person name="Doddapaneni H."/>
            <person name="Downs B."/>
            <person name="Dugan-Rocha S."/>
            <person name="Elkadiri S."/>
            <person name="Gnanaolivu R.D."/>
            <person name="Hernandez B."/>
            <person name="Javaid M."/>
            <person name="Jayaseelan J.C."/>
            <person name="Lee S."/>
            <person name="Li M."/>
            <person name="Ming W."/>
            <person name="Munidasa M."/>
            <person name="Muniz J."/>
            <person name="Nguyen L."/>
            <person name="Ongeri F."/>
            <person name="Osuji N."/>
            <person name="Pu L.-L."/>
            <person name="Puazo M."/>
            <person name="Qu C."/>
            <person name="Quiroz J."/>
            <person name="Raj R."/>
            <person name="Weissenberger G."/>
            <person name="Xin Y."/>
            <person name="Zou X."/>
            <person name="Han Y."/>
            <person name="Richards S."/>
            <person name="Worley K."/>
            <person name="Muzny D."/>
            <person name="Gibbs R."/>
        </authorList>
    </citation>
    <scope>NUCLEOTIDE SEQUENCE</scope>
    <source>
        <strain evidence="11">Sampled in the wild</strain>
    </source>
</reference>
<dbReference type="SUPFAM" id="SSF161065">
    <property type="entry name" value="ATP synthase D chain-like"/>
    <property type="match status" value="1"/>
</dbReference>
<organism evidence="11 12">
    <name type="scientific">Ladona fulva</name>
    <name type="common">Scarce chaser dragonfly</name>
    <name type="synonym">Libellula fulva</name>
    <dbReference type="NCBI Taxonomy" id="123851"/>
    <lineage>
        <taxon>Eukaryota</taxon>
        <taxon>Metazoa</taxon>
        <taxon>Ecdysozoa</taxon>
        <taxon>Arthropoda</taxon>
        <taxon>Hexapoda</taxon>
        <taxon>Insecta</taxon>
        <taxon>Pterygota</taxon>
        <taxon>Palaeoptera</taxon>
        <taxon>Odonata</taxon>
        <taxon>Epiprocta</taxon>
        <taxon>Anisoptera</taxon>
        <taxon>Libelluloidea</taxon>
        <taxon>Libellulidae</taxon>
        <taxon>Ladona</taxon>
    </lineage>
</organism>
<evidence type="ECO:0000256" key="2">
    <source>
        <dbReference type="ARBA" id="ARBA00006842"/>
    </source>
</evidence>
<comment type="similarity">
    <text evidence="2">Belongs to the ATPase d subunit family.</text>
</comment>
<evidence type="ECO:0000256" key="8">
    <source>
        <dbReference type="ARBA" id="ARBA00023128"/>
    </source>
</evidence>
<proteinExistence type="inferred from homology"/>
<evidence type="ECO:0000256" key="6">
    <source>
        <dbReference type="ARBA" id="ARBA00022792"/>
    </source>
</evidence>
<comment type="caution">
    <text evidence="11">The sequence shown here is derived from an EMBL/GenBank/DDBJ whole genome shotgun (WGS) entry which is preliminary data.</text>
</comment>
<reference evidence="11" key="2">
    <citation type="submission" date="2017-10" db="EMBL/GenBank/DDBJ databases">
        <title>Ladona fulva Genome sequencing and assembly.</title>
        <authorList>
            <person name="Murali S."/>
            <person name="Richards S."/>
            <person name="Bandaranaike D."/>
            <person name="Bellair M."/>
            <person name="Blankenburg K."/>
            <person name="Chao H."/>
            <person name="Dinh H."/>
            <person name="Doddapaneni H."/>
            <person name="Dugan-Rocha S."/>
            <person name="Elkadiri S."/>
            <person name="Gnanaolivu R."/>
            <person name="Hernandez B."/>
            <person name="Skinner E."/>
            <person name="Javaid M."/>
            <person name="Lee S."/>
            <person name="Li M."/>
            <person name="Ming W."/>
            <person name="Munidasa M."/>
            <person name="Muniz J."/>
            <person name="Nguyen L."/>
            <person name="Hughes D."/>
            <person name="Osuji N."/>
            <person name="Pu L.-L."/>
            <person name="Puazo M."/>
            <person name="Qu C."/>
            <person name="Quiroz J."/>
            <person name="Raj R."/>
            <person name="Weissenberger G."/>
            <person name="Xin Y."/>
            <person name="Zou X."/>
            <person name="Han Y."/>
            <person name="Worley K."/>
            <person name="Muzny D."/>
            <person name="Gibbs R."/>
        </authorList>
    </citation>
    <scope>NUCLEOTIDE SEQUENCE</scope>
    <source>
        <strain evidence="11">Sampled in the wild</strain>
    </source>
</reference>
<keyword evidence="4" id="KW-0138">CF(0)</keyword>
<gene>
    <name evidence="11" type="ORF">J437_LFUL014521</name>
</gene>
<dbReference type="GO" id="GO:0015078">
    <property type="term" value="F:proton transmembrane transporter activity"/>
    <property type="evidence" value="ECO:0007669"/>
    <property type="project" value="InterPro"/>
</dbReference>
<keyword evidence="9" id="KW-0472">Membrane</keyword>
<evidence type="ECO:0000256" key="3">
    <source>
        <dbReference type="ARBA" id="ARBA00022448"/>
    </source>
</evidence>
<evidence type="ECO:0000313" key="12">
    <source>
        <dbReference type="Proteomes" id="UP000792457"/>
    </source>
</evidence>
<evidence type="ECO:0008006" key="13">
    <source>
        <dbReference type="Google" id="ProtNLM"/>
    </source>
</evidence>
<keyword evidence="6" id="KW-0999">Mitochondrion inner membrane</keyword>
<dbReference type="Gene3D" id="6.10.280.70">
    <property type="match status" value="1"/>
</dbReference>
<dbReference type="EMBL" id="KZ308784">
    <property type="protein sequence ID" value="KAG8234153.1"/>
    <property type="molecule type" value="Genomic_DNA"/>
</dbReference>
<dbReference type="PANTHER" id="PTHR12700">
    <property type="entry name" value="ATP SYNTHASE SUBUNIT D, MITOCHONDRIAL"/>
    <property type="match status" value="1"/>
</dbReference>
<sequence length="203" mass="23611">MPYAAIYTPTLRVFHLANFSSQQRTISYRKMAARRIGKSSVNWAAMLERVHPDQQSNFAAFKAKSDGYLRRVLANPESLPKIDWSFYKNRVPVAGMVDTFQKQYEGLKIPFPNDTYTPAVEAQEKQAMEEVRKFIQESNERILSHQKELDHINSLLPFDQMTMEDFYDHFPDQALDTQKRPTFWPHTPEEQPGMEKRGEAAGH</sequence>
<accession>A0A8K0P6N9</accession>
<keyword evidence="7" id="KW-0406">Ion transport</keyword>
<evidence type="ECO:0000256" key="4">
    <source>
        <dbReference type="ARBA" id="ARBA00022547"/>
    </source>
</evidence>
<keyword evidence="5" id="KW-0375">Hydrogen ion transport</keyword>
<evidence type="ECO:0000256" key="10">
    <source>
        <dbReference type="SAM" id="MobiDB-lite"/>
    </source>
</evidence>
<feature type="region of interest" description="Disordered" evidence="10">
    <location>
        <begin position="178"/>
        <end position="203"/>
    </location>
</feature>
<keyword evidence="12" id="KW-1185">Reference proteome</keyword>
<dbReference type="OrthoDB" id="35799at2759"/>
<dbReference type="InterPro" id="IPR036228">
    <property type="entry name" value="ATP_synth_F0_dsu_sf_mt"/>
</dbReference>
<evidence type="ECO:0000313" key="11">
    <source>
        <dbReference type="EMBL" id="KAG8234153.1"/>
    </source>
</evidence>
<evidence type="ECO:0000256" key="9">
    <source>
        <dbReference type="ARBA" id="ARBA00023136"/>
    </source>
</evidence>
<comment type="subcellular location">
    <subcellularLocation>
        <location evidence="1">Mitochondrion inner membrane</location>
    </subcellularLocation>
</comment>
<evidence type="ECO:0000256" key="1">
    <source>
        <dbReference type="ARBA" id="ARBA00004273"/>
    </source>
</evidence>
<evidence type="ECO:0000256" key="5">
    <source>
        <dbReference type="ARBA" id="ARBA00022781"/>
    </source>
</evidence>
<dbReference type="InterPro" id="IPR008689">
    <property type="entry name" value="ATP_synth_F0_dsu_mt"/>
</dbReference>
<name>A0A8K0P6N9_LADFU</name>
<evidence type="ECO:0000256" key="7">
    <source>
        <dbReference type="ARBA" id="ARBA00023065"/>
    </source>
</evidence>
<dbReference type="PIRSF" id="PIRSF005514">
    <property type="entry name" value="ATPase_F0_D_mt"/>
    <property type="match status" value="1"/>
</dbReference>
<dbReference type="Proteomes" id="UP000792457">
    <property type="component" value="Unassembled WGS sequence"/>
</dbReference>
<dbReference type="GO" id="GO:0005743">
    <property type="term" value="C:mitochondrial inner membrane"/>
    <property type="evidence" value="ECO:0007669"/>
    <property type="project" value="UniProtKB-SubCell"/>
</dbReference>
<dbReference type="Pfam" id="PF05873">
    <property type="entry name" value="Mt_ATP-synt_D"/>
    <property type="match status" value="1"/>
</dbReference>
<feature type="compositionally biased region" description="Basic and acidic residues" evidence="10">
    <location>
        <begin position="187"/>
        <end position="203"/>
    </location>
</feature>
<dbReference type="AlphaFoldDB" id="A0A8K0P6N9"/>
<dbReference type="GO" id="GO:0015986">
    <property type="term" value="P:proton motive force-driven ATP synthesis"/>
    <property type="evidence" value="ECO:0007669"/>
    <property type="project" value="InterPro"/>
</dbReference>
<protein>
    <recommendedName>
        <fullName evidence="13">ATP synthase subunit d, mitochondrial</fullName>
    </recommendedName>
</protein>
<keyword evidence="3" id="KW-0813">Transport</keyword>